<accession>A0ABY1WI83</accession>
<organism evidence="3 4">
    <name type="scientific">Pseudoxanthomonas winnipegensis</name>
    <dbReference type="NCBI Taxonomy" id="2480810"/>
    <lineage>
        <taxon>Bacteria</taxon>
        <taxon>Pseudomonadati</taxon>
        <taxon>Pseudomonadota</taxon>
        <taxon>Gammaproteobacteria</taxon>
        <taxon>Lysobacterales</taxon>
        <taxon>Lysobacteraceae</taxon>
        <taxon>Pseudoxanthomonas</taxon>
    </lineage>
</organism>
<keyword evidence="2" id="KW-1133">Transmembrane helix</keyword>
<gene>
    <name evidence="3" type="ORF">EA658_02180</name>
</gene>
<keyword evidence="2" id="KW-0472">Membrane</keyword>
<sequence>MHDNPYAAPRAQVRSPADDPTPPRSGKQLVLDVLRGLRYFLIRGIPAAAVSMCLFMMTGNAFDDRDWGPVIQLEPSAFGLFALAGATAYLPAGLCAGVLAGLLRPSLRRSRSQHAIFSAAVCLPIGLLEWMLFSVSSTASLGVWLHLLFVAPLVPIPLLLWLFARPQRPRQRIGSA</sequence>
<protein>
    <submittedName>
        <fullName evidence="3">Uncharacterized protein</fullName>
    </submittedName>
</protein>
<comment type="caution">
    <text evidence="3">The sequence shown here is derived from an EMBL/GenBank/DDBJ whole genome shotgun (WGS) entry which is preliminary data.</text>
</comment>
<feature type="transmembrane region" description="Helical" evidence="2">
    <location>
        <begin position="141"/>
        <end position="163"/>
    </location>
</feature>
<keyword evidence="2" id="KW-0812">Transmembrane</keyword>
<dbReference type="Proteomes" id="UP000293089">
    <property type="component" value="Unassembled WGS sequence"/>
</dbReference>
<feature type="region of interest" description="Disordered" evidence="1">
    <location>
        <begin position="1"/>
        <end position="25"/>
    </location>
</feature>
<evidence type="ECO:0000256" key="1">
    <source>
        <dbReference type="SAM" id="MobiDB-lite"/>
    </source>
</evidence>
<feature type="transmembrane region" description="Helical" evidence="2">
    <location>
        <begin position="77"/>
        <end position="103"/>
    </location>
</feature>
<proteinExistence type="predicted"/>
<evidence type="ECO:0000256" key="2">
    <source>
        <dbReference type="SAM" id="Phobius"/>
    </source>
</evidence>
<evidence type="ECO:0000313" key="3">
    <source>
        <dbReference type="EMBL" id="TAA22421.1"/>
    </source>
</evidence>
<reference evidence="3 4" key="1">
    <citation type="submission" date="2019-02" db="EMBL/GenBank/DDBJ databases">
        <title>WGS of Pseudoxanthomonas species novum from clinical isolates.</title>
        <authorList>
            <person name="Bernier A.-M."/>
            <person name="Bernard K."/>
            <person name="Vachon A."/>
        </authorList>
    </citation>
    <scope>NUCLEOTIDE SEQUENCE [LARGE SCALE GENOMIC DNA]</scope>
    <source>
        <strain evidence="4">NML 170316</strain>
    </source>
</reference>
<dbReference type="EMBL" id="SHME01000001">
    <property type="protein sequence ID" value="TAA22421.1"/>
    <property type="molecule type" value="Genomic_DNA"/>
</dbReference>
<name>A0ABY1WI83_9GAMM</name>
<feature type="transmembrane region" description="Helical" evidence="2">
    <location>
        <begin position="37"/>
        <end position="57"/>
    </location>
</feature>
<dbReference type="RefSeq" id="WP_130530854.1">
    <property type="nucleotide sequence ID" value="NZ_SHMD01000003.1"/>
</dbReference>
<evidence type="ECO:0000313" key="4">
    <source>
        <dbReference type="Proteomes" id="UP000293089"/>
    </source>
</evidence>
<keyword evidence="4" id="KW-1185">Reference proteome</keyword>
<feature type="transmembrane region" description="Helical" evidence="2">
    <location>
        <begin position="115"/>
        <end position="135"/>
    </location>
</feature>